<dbReference type="InterPro" id="IPR037103">
    <property type="entry name" value="Tubulin/FtsZ-like_C"/>
</dbReference>
<dbReference type="GO" id="GO:0005525">
    <property type="term" value="F:GTP binding"/>
    <property type="evidence" value="ECO:0007669"/>
    <property type="project" value="UniProtKB-UniRule"/>
</dbReference>
<dbReference type="SUPFAM" id="SSF55307">
    <property type="entry name" value="Tubulin C-terminal domain-like"/>
    <property type="match status" value="1"/>
</dbReference>
<dbReference type="InterPro" id="IPR008280">
    <property type="entry name" value="Tub_FtsZ_C"/>
</dbReference>
<dbReference type="GO" id="GO:0043093">
    <property type="term" value="P:FtsZ-dependent cytokinesis"/>
    <property type="evidence" value="ECO:0007669"/>
    <property type="project" value="UniProtKB-UniRule"/>
</dbReference>
<dbReference type="Gene3D" id="3.30.1330.20">
    <property type="entry name" value="Tubulin/FtsZ, C-terminal domain"/>
    <property type="match status" value="1"/>
</dbReference>
<dbReference type="CDD" id="cd02201">
    <property type="entry name" value="FtsZ_type1"/>
    <property type="match status" value="1"/>
</dbReference>
<comment type="caution">
    <text evidence="11">The sequence shown here is derived from an EMBL/GenBank/DDBJ whole genome shotgun (WGS) entry which is preliminary data.</text>
</comment>
<keyword evidence="3 5" id="KW-0342">GTP-binding</keyword>
<dbReference type="NCBIfam" id="TIGR00065">
    <property type="entry name" value="ftsZ"/>
    <property type="match status" value="1"/>
</dbReference>
<evidence type="ECO:0000256" key="7">
    <source>
        <dbReference type="RuleBase" id="RU000631"/>
    </source>
</evidence>
<keyword evidence="5 7" id="KW-0132">Cell division</keyword>
<feature type="region of interest" description="Disordered" evidence="8">
    <location>
        <begin position="316"/>
        <end position="364"/>
    </location>
</feature>
<dbReference type="InterPro" id="IPR045061">
    <property type="entry name" value="FtsZ/CetZ"/>
</dbReference>
<dbReference type="GO" id="GO:0051258">
    <property type="term" value="P:protein polymerization"/>
    <property type="evidence" value="ECO:0007669"/>
    <property type="project" value="UniProtKB-UniRule"/>
</dbReference>
<dbReference type="EMBL" id="ABAX03000001">
    <property type="protein sequence ID" value="EDR99164.1"/>
    <property type="molecule type" value="Genomic_DNA"/>
</dbReference>
<comment type="subcellular location">
    <subcellularLocation>
        <location evidence="5">Cytoplasm</location>
    </subcellularLocation>
    <text evidence="5">Assembles at midcell at the inner surface of the cytoplasmic membrane.</text>
</comment>
<dbReference type="InterPro" id="IPR020805">
    <property type="entry name" value="Cell_div_FtsZ_CS"/>
</dbReference>
<feature type="domain" description="Tubulin/FtsZ 2-layer sandwich" evidence="10">
    <location>
        <begin position="204"/>
        <end position="315"/>
    </location>
</feature>
<feature type="binding site" evidence="5">
    <location>
        <position position="184"/>
    </location>
    <ligand>
        <name>GTP</name>
        <dbReference type="ChEBI" id="CHEBI:37565"/>
    </ligand>
</feature>
<dbReference type="PANTHER" id="PTHR30314">
    <property type="entry name" value="CELL DIVISION PROTEIN FTSZ-RELATED"/>
    <property type="match status" value="1"/>
</dbReference>
<keyword evidence="12" id="KW-1185">Reference proteome</keyword>
<dbReference type="GO" id="GO:0000917">
    <property type="term" value="P:division septum assembly"/>
    <property type="evidence" value="ECO:0007669"/>
    <property type="project" value="UniProtKB-KW"/>
</dbReference>
<evidence type="ECO:0000256" key="3">
    <source>
        <dbReference type="ARBA" id="ARBA00023134"/>
    </source>
</evidence>
<comment type="subunit">
    <text evidence="5">Homodimer. Polymerizes to form a dynamic ring structure in a strictly GTP-dependent manner. Interacts directly with several other division proteins.</text>
</comment>
<dbReference type="Proteomes" id="UP000004935">
    <property type="component" value="Unassembled WGS sequence"/>
</dbReference>
<evidence type="ECO:0000259" key="9">
    <source>
        <dbReference type="SMART" id="SM00864"/>
    </source>
</evidence>
<dbReference type="SUPFAM" id="SSF52490">
    <property type="entry name" value="Tubulin nucleotide-binding domain-like"/>
    <property type="match status" value="1"/>
</dbReference>
<protein>
    <recommendedName>
        <fullName evidence="5 6">Cell division protein FtsZ</fullName>
    </recommendedName>
</protein>
<dbReference type="HOGENOM" id="CLU_024865_0_2_9"/>
<dbReference type="Pfam" id="PF00091">
    <property type="entry name" value="Tubulin"/>
    <property type="match status" value="1"/>
</dbReference>
<accession>B0M8Y3</accession>
<dbReference type="InterPro" id="IPR024757">
    <property type="entry name" value="FtsZ_C"/>
</dbReference>
<dbReference type="GO" id="GO:0003924">
    <property type="term" value="F:GTPase activity"/>
    <property type="evidence" value="ECO:0007669"/>
    <property type="project" value="UniProtKB-UniRule"/>
</dbReference>
<keyword evidence="4 5" id="KW-0717">Septation</keyword>
<dbReference type="InterPro" id="IPR003008">
    <property type="entry name" value="Tubulin_FtsZ_GTPase"/>
</dbReference>
<dbReference type="GO" id="GO:0005737">
    <property type="term" value="C:cytoplasm"/>
    <property type="evidence" value="ECO:0007669"/>
    <property type="project" value="UniProtKB-SubCell"/>
</dbReference>
<dbReference type="GO" id="GO:0032153">
    <property type="term" value="C:cell division site"/>
    <property type="evidence" value="ECO:0007669"/>
    <property type="project" value="UniProtKB-UniRule"/>
</dbReference>
<dbReference type="Pfam" id="PF12327">
    <property type="entry name" value="FtsZ_C"/>
    <property type="match status" value="1"/>
</dbReference>
<keyword evidence="5" id="KW-0963">Cytoplasm</keyword>
<gene>
    <name evidence="5 11" type="primary">ftsZ</name>
    <name evidence="11" type="ORF">ANACAC_00005</name>
</gene>
<feature type="binding site" evidence="5">
    <location>
        <begin position="105"/>
        <end position="107"/>
    </location>
    <ligand>
        <name>GTP</name>
        <dbReference type="ChEBI" id="CHEBI:37565"/>
    </ligand>
</feature>
<reference evidence="11" key="2">
    <citation type="submission" date="2013-11" db="EMBL/GenBank/DDBJ databases">
        <title>Draft genome sequence of Anaerostipes caccae (DSM 14662).</title>
        <authorList>
            <person name="Sudarsanam P."/>
            <person name="Ley R."/>
            <person name="Guruge J."/>
            <person name="Turnbaugh P.J."/>
            <person name="Mahowald M."/>
            <person name="Liep D."/>
            <person name="Gordon J."/>
        </authorList>
    </citation>
    <scope>NUCLEOTIDE SEQUENCE</scope>
    <source>
        <strain evidence="11">DSM 14662</strain>
    </source>
</reference>
<evidence type="ECO:0000256" key="1">
    <source>
        <dbReference type="ARBA" id="ARBA00009690"/>
    </source>
</evidence>
<dbReference type="InterPro" id="IPR018316">
    <property type="entry name" value="Tubulin/FtsZ_2-layer-sand-dom"/>
</dbReference>
<dbReference type="STRING" id="411490.ANACAC_00005"/>
<evidence type="ECO:0000313" key="11">
    <source>
        <dbReference type="EMBL" id="EDR99164.1"/>
    </source>
</evidence>
<dbReference type="AlphaFoldDB" id="B0M8Y3"/>
<dbReference type="SMART" id="SM00864">
    <property type="entry name" value="Tubulin"/>
    <property type="match status" value="1"/>
</dbReference>
<feature type="binding site" evidence="5">
    <location>
        <position position="136"/>
    </location>
    <ligand>
        <name>GTP</name>
        <dbReference type="ChEBI" id="CHEBI:37565"/>
    </ligand>
</feature>
<evidence type="ECO:0000313" key="12">
    <source>
        <dbReference type="Proteomes" id="UP000004935"/>
    </source>
</evidence>
<dbReference type="InterPro" id="IPR000158">
    <property type="entry name" value="Cell_div_FtsZ"/>
</dbReference>
<comment type="function">
    <text evidence="5 7">Essential cell division protein that forms a contractile ring structure (Z ring) at the future cell division site. The regulation of the ring assembly controls the timing and the location of cell division. One of the functions of the FtsZ ring is to recruit other cell division proteins to the septum to produce a new cell wall between the dividing cells. Binds GTP and shows GTPase activity.</text>
</comment>
<evidence type="ECO:0000256" key="5">
    <source>
        <dbReference type="HAMAP-Rule" id="MF_00909"/>
    </source>
</evidence>
<proteinExistence type="inferred from homology"/>
<evidence type="ECO:0000256" key="2">
    <source>
        <dbReference type="ARBA" id="ARBA00022741"/>
    </source>
</evidence>
<organism evidence="11 12">
    <name type="scientific">Anaerostipes caccae (strain DSM 14662 / CCUG 47493 / JCM 13470 / NCIMB 13811 / L1-92)</name>
    <dbReference type="NCBI Taxonomy" id="411490"/>
    <lineage>
        <taxon>Bacteria</taxon>
        <taxon>Bacillati</taxon>
        <taxon>Bacillota</taxon>
        <taxon>Clostridia</taxon>
        <taxon>Lachnospirales</taxon>
        <taxon>Lachnospiraceae</taxon>
        <taxon>Anaerostipes</taxon>
    </lineage>
</organism>
<dbReference type="SMART" id="SM00865">
    <property type="entry name" value="Tubulin_C"/>
    <property type="match status" value="1"/>
</dbReference>
<reference evidence="11" key="1">
    <citation type="submission" date="2007-11" db="EMBL/GenBank/DDBJ databases">
        <authorList>
            <person name="Fulton L."/>
            <person name="Clifton S."/>
            <person name="Fulton B."/>
            <person name="Xu J."/>
            <person name="Minx P."/>
            <person name="Pepin K.H."/>
            <person name="Johnson M."/>
            <person name="Thiruvilangam P."/>
            <person name="Bhonagiri V."/>
            <person name="Nash W.E."/>
            <person name="Mardis E.R."/>
            <person name="Wilson R.K."/>
        </authorList>
    </citation>
    <scope>NUCLEOTIDE SEQUENCE [LARGE SCALE GENOMIC DNA]</scope>
    <source>
        <strain evidence="11">DSM 14662</strain>
    </source>
</reference>
<comment type="similarity">
    <text evidence="1 5 7">Belongs to the FtsZ family.</text>
</comment>
<dbReference type="eggNOG" id="COG0206">
    <property type="taxonomic scope" value="Bacteria"/>
</dbReference>
<feature type="binding site" evidence="5">
    <location>
        <begin position="18"/>
        <end position="22"/>
    </location>
    <ligand>
        <name>GTP</name>
        <dbReference type="ChEBI" id="CHEBI:37565"/>
    </ligand>
</feature>
<feature type="binding site" evidence="5">
    <location>
        <position position="140"/>
    </location>
    <ligand>
        <name>GTP</name>
        <dbReference type="ChEBI" id="CHEBI:37565"/>
    </ligand>
</feature>
<dbReference type="PRINTS" id="PR00423">
    <property type="entry name" value="CELLDVISFTSZ"/>
</dbReference>
<evidence type="ECO:0000256" key="6">
    <source>
        <dbReference type="NCBIfam" id="TIGR00065"/>
    </source>
</evidence>
<dbReference type="PROSITE" id="PS01135">
    <property type="entry name" value="FTSZ_2"/>
    <property type="match status" value="1"/>
</dbReference>
<evidence type="ECO:0000256" key="8">
    <source>
        <dbReference type="SAM" id="MobiDB-lite"/>
    </source>
</evidence>
<feature type="compositionally biased region" description="Basic and acidic residues" evidence="8">
    <location>
        <begin position="353"/>
        <end position="364"/>
    </location>
</feature>
<name>B0M8Y3_ANACD</name>
<evidence type="ECO:0000259" key="10">
    <source>
        <dbReference type="SMART" id="SM00865"/>
    </source>
</evidence>
<keyword evidence="5 7" id="KW-0131">Cell cycle</keyword>
<sequence>MPNVESTQARILVIGVGGAGNNAVNRMVDENIQGVELVGINTDRQALSLCKCSTKIQIGEKLTKGLGAGAKPEIGEAAVEENRDEITQLVQGADMVFVTCGMGGGTGTGAAPVIAEISKSLGILTVGVVTKPFTFEGKPRMNNAVAGVARLQDQVDTMIVIPNDKLLQICEKKTTIPDALKKADEVLQQGVQGITDMIYNPGLINVDFADIQTVMRDKGIAHIGMGVADEELEAIKAAMESPLLETTVSGATDIIVNFSGDVGMLEAQQAVEYLKDTAGQEVNVIFGTVNSDMGDQISATIVATGIQSEAGARGAGFKKKSITPPPVFSGQPIYSSQPKSEPAETAESTYGSKEQETASVEDHDSKIVIPEFLLKSRRK</sequence>
<dbReference type="Gene3D" id="3.40.50.1440">
    <property type="entry name" value="Tubulin/FtsZ, GTPase domain"/>
    <property type="match status" value="1"/>
</dbReference>
<dbReference type="InterPro" id="IPR036525">
    <property type="entry name" value="Tubulin/FtsZ_GTPase_sf"/>
</dbReference>
<dbReference type="PROSITE" id="PS01134">
    <property type="entry name" value="FTSZ_1"/>
    <property type="match status" value="1"/>
</dbReference>
<dbReference type="HAMAP" id="MF_00909">
    <property type="entry name" value="FtsZ"/>
    <property type="match status" value="1"/>
</dbReference>
<dbReference type="FunFam" id="3.40.50.1440:FF:000001">
    <property type="entry name" value="Cell division protein FtsZ"/>
    <property type="match status" value="1"/>
</dbReference>
<dbReference type="PANTHER" id="PTHR30314:SF3">
    <property type="entry name" value="MITOCHONDRIAL DIVISION PROTEIN FSZA"/>
    <property type="match status" value="1"/>
</dbReference>
<feature type="domain" description="Tubulin/FtsZ GTPase" evidence="9">
    <location>
        <begin position="10"/>
        <end position="202"/>
    </location>
</feature>
<keyword evidence="2 5" id="KW-0547">Nucleotide-binding</keyword>
<evidence type="ECO:0000256" key="4">
    <source>
        <dbReference type="ARBA" id="ARBA00023210"/>
    </source>
</evidence>